<protein>
    <recommendedName>
        <fullName evidence="3">Glycosyltransferase</fullName>
    </recommendedName>
</protein>
<evidence type="ECO:0000313" key="1">
    <source>
        <dbReference type="EMBL" id="MFC0047080.1"/>
    </source>
</evidence>
<name>A0ABV6BC37_9GAMM</name>
<accession>A0ABV6BC37</accession>
<reference evidence="1 2" key="1">
    <citation type="submission" date="2024-09" db="EMBL/GenBank/DDBJ databases">
        <authorList>
            <person name="Sun Q."/>
            <person name="Mori K."/>
        </authorList>
    </citation>
    <scope>NUCLEOTIDE SEQUENCE [LARGE SCALE GENOMIC DNA]</scope>
    <source>
        <strain evidence="1 2">KCTC 23315</strain>
    </source>
</reference>
<dbReference type="EMBL" id="JBHLXP010000001">
    <property type="protein sequence ID" value="MFC0047080.1"/>
    <property type="molecule type" value="Genomic_DNA"/>
</dbReference>
<proteinExistence type="predicted"/>
<evidence type="ECO:0000313" key="2">
    <source>
        <dbReference type="Proteomes" id="UP001589813"/>
    </source>
</evidence>
<keyword evidence="2" id="KW-1185">Reference proteome</keyword>
<dbReference type="RefSeq" id="WP_377239984.1">
    <property type="nucleotide sequence ID" value="NZ_JBHLXP010000001.1"/>
</dbReference>
<comment type="caution">
    <text evidence="1">The sequence shown here is derived from an EMBL/GenBank/DDBJ whole genome shotgun (WGS) entry which is preliminary data.</text>
</comment>
<dbReference type="Proteomes" id="UP001589813">
    <property type="component" value="Unassembled WGS sequence"/>
</dbReference>
<evidence type="ECO:0008006" key="3">
    <source>
        <dbReference type="Google" id="ProtNLM"/>
    </source>
</evidence>
<sequence length="45" mass="4856">MKNPPAARALLCVFTGGIPEPDLLNIVAAMTAECHQAVFWFDAKP</sequence>
<organism evidence="1 2">
    <name type="scientific">Rheinheimera tilapiae</name>
    <dbReference type="NCBI Taxonomy" id="875043"/>
    <lineage>
        <taxon>Bacteria</taxon>
        <taxon>Pseudomonadati</taxon>
        <taxon>Pseudomonadota</taxon>
        <taxon>Gammaproteobacteria</taxon>
        <taxon>Chromatiales</taxon>
        <taxon>Chromatiaceae</taxon>
        <taxon>Rheinheimera</taxon>
    </lineage>
</organism>
<gene>
    <name evidence="1" type="ORF">ACFFJP_02105</name>
</gene>